<dbReference type="EMBL" id="KZ293457">
    <property type="protein sequence ID" value="PBK63641.1"/>
    <property type="molecule type" value="Genomic_DNA"/>
</dbReference>
<evidence type="ECO:0000313" key="3">
    <source>
        <dbReference type="Proteomes" id="UP000218334"/>
    </source>
</evidence>
<evidence type="ECO:0000313" key="2">
    <source>
        <dbReference type="EMBL" id="PBK63641.1"/>
    </source>
</evidence>
<reference evidence="3" key="1">
    <citation type="journal article" date="2017" name="Nat. Ecol. Evol.">
        <title>Genome expansion and lineage-specific genetic innovations in the forest pathogenic fungi Armillaria.</title>
        <authorList>
            <person name="Sipos G."/>
            <person name="Prasanna A.N."/>
            <person name="Walter M.C."/>
            <person name="O'Connor E."/>
            <person name="Balint B."/>
            <person name="Krizsan K."/>
            <person name="Kiss B."/>
            <person name="Hess J."/>
            <person name="Varga T."/>
            <person name="Slot J."/>
            <person name="Riley R."/>
            <person name="Boka B."/>
            <person name="Rigling D."/>
            <person name="Barry K."/>
            <person name="Lee J."/>
            <person name="Mihaltcheva S."/>
            <person name="LaButti K."/>
            <person name="Lipzen A."/>
            <person name="Waldron R."/>
            <person name="Moloney N.M."/>
            <person name="Sperisen C."/>
            <person name="Kredics L."/>
            <person name="Vagvoelgyi C."/>
            <person name="Patrignani A."/>
            <person name="Fitzpatrick D."/>
            <person name="Nagy I."/>
            <person name="Doyle S."/>
            <person name="Anderson J.B."/>
            <person name="Grigoriev I.V."/>
            <person name="Gueldener U."/>
            <person name="Muensterkoetter M."/>
            <person name="Nagy L.G."/>
        </authorList>
    </citation>
    <scope>NUCLEOTIDE SEQUENCE [LARGE SCALE GENOMIC DNA]</scope>
    <source>
        <strain evidence="3">28-4</strain>
    </source>
</reference>
<keyword evidence="1" id="KW-0812">Transmembrane</keyword>
<sequence length="87" mass="10051">MRKRYKLRTRRAQSLEIANCRSPRVRSGRLLASIYPSHSSLGLDLSFLPLYKVMYSRRYCLVLTAVAVPSASFVRCRFIVSAQIVWL</sequence>
<gene>
    <name evidence="2" type="ORF">ARMSODRAFT_530352</name>
</gene>
<evidence type="ECO:0000256" key="1">
    <source>
        <dbReference type="SAM" id="Phobius"/>
    </source>
</evidence>
<keyword evidence="1" id="KW-0472">Membrane</keyword>
<name>A0A2H3AY65_9AGAR</name>
<dbReference type="AlphaFoldDB" id="A0A2H3AY65"/>
<accession>A0A2H3AY65</accession>
<dbReference type="Proteomes" id="UP000218334">
    <property type="component" value="Unassembled WGS sequence"/>
</dbReference>
<protein>
    <submittedName>
        <fullName evidence="2">Uncharacterized protein</fullName>
    </submittedName>
</protein>
<organism evidence="2 3">
    <name type="scientific">Armillaria solidipes</name>
    <dbReference type="NCBI Taxonomy" id="1076256"/>
    <lineage>
        <taxon>Eukaryota</taxon>
        <taxon>Fungi</taxon>
        <taxon>Dikarya</taxon>
        <taxon>Basidiomycota</taxon>
        <taxon>Agaricomycotina</taxon>
        <taxon>Agaricomycetes</taxon>
        <taxon>Agaricomycetidae</taxon>
        <taxon>Agaricales</taxon>
        <taxon>Marasmiineae</taxon>
        <taxon>Physalacriaceae</taxon>
        <taxon>Armillaria</taxon>
    </lineage>
</organism>
<keyword evidence="3" id="KW-1185">Reference proteome</keyword>
<keyword evidence="1" id="KW-1133">Transmembrane helix</keyword>
<proteinExistence type="predicted"/>
<feature type="transmembrane region" description="Helical" evidence="1">
    <location>
        <begin position="59"/>
        <end position="80"/>
    </location>
</feature>